<protein>
    <recommendedName>
        <fullName evidence="6">Cytochrome P450</fullName>
    </recommendedName>
</protein>
<accession>A0A2T9Y1L0</accession>
<dbReference type="GO" id="GO:0005506">
    <property type="term" value="F:iron ion binding"/>
    <property type="evidence" value="ECO:0007669"/>
    <property type="project" value="InterPro"/>
</dbReference>
<dbReference type="STRING" id="133381.A0A2T9Y1L0"/>
<organism evidence="4 5">
    <name type="scientific">Smittium megazygosporum</name>
    <dbReference type="NCBI Taxonomy" id="133381"/>
    <lineage>
        <taxon>Eukaryota</taxon>
        <taxon>Fungi</taxon>
        <taxon>Fungi incertae sedis</taxon>
        <taxon>Zoopagomycota</taxon>
        <taxon>Kickxellomycotina</taxon>
        <taxon>Harpellomycetes</taxon>
        <taxon>Harpellales</taxon>
        <taxon>Legeriomycetaceae</taxon>
        <taxon>Smittium</taxon>
    </lineage>
</organism>
<dbReference type="Pfam" id="PF00067">
    <property type="entry name" value="p450"/>
    <property type="match status" value="1"/>
</dbReference>
<evidence type="ECO:0000256" key="3">
    <source>
        <dbReference type="ARBA" id="ARBA00022723"/>
    </source>
</evidence>
<keyword evidence="3" id="KW-0479">Metal-binding</keyword>
<keyword evidence="5" id="KW-1185">Reference proteome</keyword>
<reference evidence="4 5" key="1">
    <citation type="journal article" date="2018" name="MBio">
        <title>Comparative Genomics Reveals the Core Gene Toolbox for the Fungus-Insect Symbiosis.</title>
        <authorList>
            <person name="Wang Y."/>
            <person name="Stata M."/>
            <person name="Wang W."/>
            <person name="Stajich J.E."/>
            <person name="White M.M."/>
            <person name="Moncalvo J.M."/>
        </authorList>
    </citation>
    <scope>NUCLEOTIDE SEQUENCE [LARGE SCALE GENOMIC DNA]</scope>
    <source>
        <strain evidence="4 5">SC-DP-2</strain>
    </source>
</reference>
<dbReference type="GO" id="GO:0004497">
    <property type="term" value="F:monooxygenase activity"/>
    <property type="evidence" value="ECO:0007669"/>
    <property type="project" value="InterPro"/>
</dbReference>
<dbReference type="Gene3D" id="1.10.630.10">
    <property type="entry name" value="Cytochrome P450"/>
    <property type="match status" value="1"/>
</dbReference>
<evidence type="ECO:0008006" key="6">
    <source>
        <dbReference type="Google" id="ProtNLM"/>
    </source>
</evidence>
<dbReference type="InterPro" id="IPR001128">
    <property type="entry name" value="Cyt_P450"/>
</dbReference>
<dbReference type="OrthoDB" id="1470350at2759"/>
<dbReference type="InterPro" id="IPR036396">
    <property type="entry name" value="Cyt_P450_sf"/>
</dbReference>
<dbReference type="EMBL" id="MBFS01003517">
    <property type="protein sequence ID" value="PVU86218.1"/>
    <property type="molecule type" value="Genomic_DNA"/>
</dbReference>
<evidence type="ECO:0000313" key="5">
    <source>
        <dbReference type="Proteomes" id="UP000245609"/>
    </source>
</evidence>
<dbReference type="PANTHER" id="PTHR46206">
    <property type="entry name" value="CYTOCHROME P450"/>
    <property type="match status" value="1"/>
</dbReference>
<dbReference type="GO" id="GO:0020037">
    <property type="term" value="F:heme binding"/>
    <property type="evidence" value="ECO:0007669"/>
    <property type="project" value="InterPro"/>
</dbReference>
<comment type="caution">
    <text evidence="4">The sequence shown here is derived from an EMBL/GenBank/DDBJ whole genome shotgun (WGS) entry which is preliminary data.</text>
</comment>
<evidence type="ECO:0000313" key="4">
    <source>
        <dbReference type="EMBL" id="PVU86218.1"/>
    </source>
</evidence>
<name>A0A2T9Y1L0_9FUNG</name>
<evidence type="ECO:0000256" key="2">
    <source>
        <dbReference type="ARBA" id="ARBA00010617"/>
    </source>
</evidence>
<sequence>MSYYETMEKSTFRILLSLPFYMPVNPGIISSNPYTYIPSTIAEYVYRFIGSKSNFNLGKPHLDLFCSLPEDTLSRLKLSKKLFRRDIPYKMHYESRRLDNIMKSILSVNIPVYLQKFEFIIHENMNKDLDQFLQNDYVFIENIFDYLQQILANIAIRQCYGEAAKNDQGILNAVMSIAGKKISYTEKYLSTLSKFRFFNRKSNAVRAREYLMEFVTKGKFQELNKGSWDLDQTVVNLVQKNQEELNIPDDIFFTIIPDYVSLFVTVFGEKLPNFLIDISLNPRIHKILKDEQKKIMAKHGKGITEKQINEMIYLDAALTESLRLDVINLSMREALCDFFLPNGVCIPKGAVVKFSNITHNRSRQIFKRHPHDHIPERQIELGTKLEVTSKTNLAWGFGRKCPYRKYCATFLKLFAATLLRTYDVSQGEWSKNITHDGYVFEYGASHAKKSLYLSRREI</sequence>
<dbReference type="Proteomes" id="UP000245609">
    <property type="component" value="Unassembled WGS sequence"/>
</dbReference>
<comment type="similarity">
    <text evidence="2">Belongs to the cytochrome P450 family.</text>
</comment>
<dbReference type="SUPFAM" id="SSF48264">
    <property type="entry name" value="Cytochrome P450"/>
    <property type="match status" value="1"/>
</dbReference>
<comment type="cofactor">
    <cofactor evidence="1">
        <name>heme</name>
        <dbReference type="ChEBI" id="CHEBI:30413"/>
    </cofactor>
</comment>
<gene>
    <name evidence="4" type="ORF">BB560_006787</name>
</gene>
<dbReference type="AlphaFoldDB" id="A0A2T9Y1L0"/>
<dbReference type="GO" id="GO:0016705">
    <property type="term" value="F:oxidoreductase activity, acting on paired donors, with incorporation or reduction of molecular oxygen"/>
    <property type="evidence" value="ECO:0007669"/>
    <property type="project" value="InterPro"/>
</dbReference>
<proteinExistence type="inferred from homology"/>
<evidence type="ECO:0000256" key="1">
    <source>
        <dbReference type="ARBA" id="ARBA00001971"/>
    </source>
</evidence>